<feature type="compositionally biased region" description="Polar residues" evidence="1">
    <location>
        <begin position="120"/>
        <end position="135"/>
    </location>
</feature>
<evidence type="ECO:0000313" key="3">
    <source>
        <dbReference type="EMBL" id="PKV18986.1"/>
    </source>
</evidence>
<dbReference type="Proteomes" id="UP000233720">
    <property type="component" value="Unassembled WGS sequence"/>
</dbReference>
<dbReference type="EMBL" id="PHKV01000001">
    <property type="protein sequence ID" value="PKV14707.1"/>
    <property type="molecule type" value="Genomic_DNA"/>
</dbReference>
<feature type="compositionally biased region" description="Low complexity" evidence="1">
    <location>
        <begin position="93"/>
        <end position="103"/>
    </location>
</feature>
<dbReference type="Proteomes" id="UP000233748">
    <property type="component" value="Unassembled WGS sequence"/>
</dbReference>
<protein>
    <submittedName>
        <fullName evidence="2">Uncharacterized protein</fullName>
    </submittedName>
</protein>
<name>A0A2N3RQD5_9XANT</name>
<evidence type="ECO:0000313" key="4">
    <source>
        <dbReference type="Proteomes" id="UP000233720"/>
    </source>
</evidence>
<dbReference type="AlphaFoldDB" id="A0A2N3RQD5"/>
<organism evidence="2 4">
    <name type="scientific">Xanthomonas prunicola</name>
    <dbReference type="NCBI Taxonomy" id="2053930"/>
    <lineage>
        <taxon>Bacteria</taxon>
        <taxon>Pseudomonadati</taxon>
        <taxon>Pseudomonadota</taxon>
        <taxon>Gammaproteobacteria</taxon>
        <taxon>Lysobacterales</taxon>
        <taxon>Lysobacteraceae</taxon>
        <taxon>Xanthomonas</taxon>
    </lineage>
</organism>
<reference evidence="4 5" key="1">
    <citation type="submission" date="2017-11" db="EMBL/GenBank/DDBJ databases">
        <title>Xanthomonas prunicola sp. nov., a novel pathogen that affects nectarine (Prunus persica var. nectarine) trees.</title>
        <authorList>
            <person name="Lopez M."/>
            <person name="Lopez-Soriano P."/>
            <person name="Garita-Cambronero J."/>
            <person name="Beltran C."/>
            <person name="Taghouti G."/>
            <person name="Portier P."/>
            <person name="Cubero J."/>
            <person name="Fischer-Le Saux M."/>
            <person name="Marco-Noales E."/>
        </authorList>
    </citation>
    <scope>NUCLEOTIDE SEQUENCE [LARGE SCALE GENOMIC DNA]</scope>
    <source>
        <strain evidence="2 4">CFBP8353</strain>
        <strain evidence="3 5">CFBP8354</strain>
    </source>
</reference>
<sequence>MMPALPATVSEPAQDDAQPPMAAPPPPVPIAASNDDVQATGALEARTDSNAPTPLPPKRAPAPTPVLSLEQSVRLERSAANPTATSEIPISRAAPLAAPAGAPVLRRERQLSKPQPEASRASSSPQAAGNTATQQAPPPRDEDTRGKIHRTASLKLSTPPREWLMGYAASGVTQPPDTIRIMAATPDAVVVQTWVARLRDQLKQRGWPTQIELAQDSNLAADELRLKLSGAAP</sequence>
<gene>
    <name evidence="2" type="ORF">XpruCFBP8353_02415</name>
    <name evidence="3" type="ORF">XpruCFBP8354_02415</name>
</gene>
<feature type="compositionally biased region" description="Pro residues" evidence="1">
    <location>
        <begin position="53"/>
        <end position="64"/>
    </location>
</feature>
<evidence type="ECO:0000313" key="5">
    <source>
        <dbReference type="Proteomes" id="UP000233748"/>
    </source>
</evidence>
<evidence type="ECO:0000256" key="1">
    <source>
        <dbReference type="SAM" id="MobiDB-lite"/>
    </source>
</evidence>
<evidence type="ECO:0000313" key="2">
    <source>
        <dbReference type="EMBL" id="PKV14707.1"/>
    </source>
</evidence>
<comment type="caution">
    <text evidence="2">The sequence shown here is derived from an EMBL/GenBank/DDBJ whole genome shotgun (WGS) entry which is preliminary data.</text>
</comment>
<proteinExistence type="predicted"/>
<keyword evidence="5" id="KW-1185">Reference proteome</keyword>
<feature type="region of interest" description="Disordered" evidence="1">
    <location>
        <begin position="1"/>
        <end position="159"/>
    </location>
</feature>
<dbReference type="EMBL" id="PHKW01000001">
    <property type="protein sequence ID" value="PKV18986.1"/>
    <property type="molecule type" value="Genomic_DNA"/>
</dbReference>
<accession>A0A2N3RQD5</accession>
<dbReference type="OrthoDB" id="6005489at2"/>